<name>A0A4R9GL60_9LEPT</name>
<evidence type="ECO:0000313" key="2">
    <source>
        <dbReference type="Proteomes" id="UP000297855"/>
    </source>
</evidence>
<dbReference type="RefSeq" id="WP_135814625.1">
    <property type="nucleotide sequence ID" value="NZ_RQEV01000017.1"/>
</dbReference>
<organism evidence="1 2">
    <name type="scientific">Leptospira fluminis</name>
    <dbReference type="NCBI Taxonomy" id="2484979"/>
    <lineage>
        <taxon>Bacteria</taxon>
        <taxon>Pseudomonadati</taxon>
        <taxon>Spirochaetota</taxon>
        <taxon>Spirochaetia</taxon>
        <taxon>Leptospirales</taxon>
        <taxon>Leptospiraceae</taxon>
        <taxon>Leptospira</taxon>
    </lineage>
</organism>
<evidence type="ECO:0000313" key="1">
    <source>
        <dbReference type="EMBL" id="TGK15251.1"/>
    </source>
</evidence>
<comment type="caution">
    <text evidence="1">The sequence shown here is derived from an EMBL/GenBank/DDBJ whole genome shotgun (WGS) entry which is preliminary data.</text>
</comment>
<protein>
    <submittedName>
        <fullName evidence="1">Uncharacterized protein</fullName>
    </submittedName>
</protein>
<dbReference type="PROSITE" id="PS51257">
    <property type="entry name" value="PROKAR_LIPOPROTEIN"/>
    <property type="match status" value="1"/>
</dbReference>
<accession>A0A4R9GL60</accession>
<dbReference type="EMBL" id="RQEV01000017">
    <property type="protein sequence ID" value="TGK15251.1"/>
    <property type="molecule type" value="Genomic_DNA"/>
</dbReference>
<proteinExistence type="predicted"/>
<reference evidence="1" key="1">
    <citation type="journal article" date="2019" name="PLoS Negl. Trop. Dis.">
        <title>Revisiting the worldwide diversity of Leptospira species in the environment.</title>
        <authorList>
            <person name="Vincent A.T."/>
            <person name="Schiettekatte O."/>
            <person name="Bourhy P."/>
            <person name="Veyrier F.J."/>
            <person name="Picardeau M."/>
        </authorList>
    </citation>
    <scope>NUCLEOTIDE SEQUENCE [LARGE SCALE GENOMIC DNA]</scope>
    <source>
        <strain evidence="1">SCS5</strain>
    </source>
</reference>
<dbReference type="AlphaFoldDB" id="A0A4R9GL60"/>
<keyword evidence="2" id="KW-1185">Reference proteome</keyword>
<dbReference type="OrthoDB" id="329664at2"/>
<gene>
    <name evidence="1" type="ORF">EHO61_16350</name>
</gene>
<sequence length="135" mass="15057">MRKITLILFLAISACIFNCKEEKTKVDESQTLLNGNWVLDFGCQQDPSPNPIGWLIIHNNSVISCLKESQSVTKGLIVKTKNQGIYQFDWQKGGSSTAEYPVTQWQLLGLTSQGSSSCYSRVRNPANNPPPFCNM</sequence>
<dbReference type="Proteomes" id="UP000297855">
    <property type="component" value="Unassembled WGS sequence"/>
</dbReference>